<dbReference type="InterPro" id="IPR045802">
    <property type="entry name" value="GRV2/DNAJC13_N"/>
</dbReference>
<dbReference type="PROSITE" id="PS50076">
    <property type="entry name" value="DNAJ_2"/>
    <property type="match status" value="1"/>
</dbReference>
<dbReference type="SUPFAM" id="SSF48371">
    <property type="entry name" value="ARM repeat"/>
    <property type="match status" value="2"/>
</dbReference>
<dbReference type="VEuPathDB" id="AmoebaDB:EHI7A_128140"/>
<evidence type="ECO:0000313" key="2">
    <source>
        <dbReference type="EMBL" id="GAT95629.1"/>
    </source>
</evidence>
<dbReference type="Pfam" id="PF19432">
    <property type="entry name" value="RME-8_N"/>
    <property type="match status" value="1"/>
</dbReference>
<dbReference type="InterPro" id="IPR016024">
    <property type="entry name" value="ARM-type_fold"/>
</dbReference>
<protein>
    <recommendedName>
        <fullName evidence="1">J domain-containing protein</fullName>
    </recommendedName>
</protein>
<dbReference type="GO" id="GO:0010008">
    <property type="term" value="C:endosome membrane"/>
    <property type="evidence" value="ECO:0007669"/>
    <property type="project" value="TreeGrafter"/>
</dbReference>
<dbReference type="Proteomes" id="UP000078387">
    <property type="component" value="Unassembled WGS sequence"/>
</dbReference>
<dbReference type="InterPro" id="IPR036869">
    <property type="entry name" value="J_dom_sf"/>
</dbReference>
<evidence type="ECO:0000259" key="1">
    <source>
        <dbReference type="PROSITE" id="PS50076"/>
    </source>
</evidence>
<dbReference type="Pfam" id="PF14237">
    <property type="entry name" value="GYF_2"/>
    <property type="match status" value="1"/>
</dbReference>
<dbReference type="InterPro" id="IPR011989">
    <property type="entry name" value="ARM-like"/>
</dbReference>
<dbReference type="VEuPathDB" id="AmoebaDB:KM1_201610"/>
<dbReference type="SMART" id="SM00271">
    <property type="entry name" value="DnaJ"/>
    <property type="match status" value="1"/>
</dbReference>
<dbReference type="VEuPathDB" id="AmoebaDB:KM1_295100"/>
<organism evidence="2 3">
    <name type="scientific">Entamoeba histolytica</name>
    <dbReference type="NCBI Taxonomy" id="5759"/>
    <lineage>
        <taxon>Eukaryota</taxon>
        <taxon>Amoebozoa</taxon>
        <taxon>Evosea</taxon>
        <taxon>Archamoebae</taxon>
        <taxon>Mastigamoebida</taxon>
        <taxon>Entamoebidae</taxon>
        <taxon>Entamoeba</taxon>
    </lineage>
</organism>
<dbReference type="FunFam" id="1.10.287.110:FF:000007">
    <property type="entry name" value="DnaJ (Hsp40) homolog, subfamily C, member 13"/>
    <property type="match status" value="1"/>
</dbReference>
<evidence type="ECO:0000313" key="3">
    <source>
        <dbReference type="Proteomes" id="UP000078387"/>
    </source>
</evidence>
<dbReference type="VEuPathDB" id="AmoebaDB:EHI7A_141910"/>
<dbReference type="Gene3D" id="1.10.287.110">
    <property type="entry name" value="DnaJ domain"/>
    <property type="match status" value="1"/>
</dbReference>
<proteinExistence type="predicted"/>
<dbReference type="PANTHER" id="PTHR36983:SF2">
    <property type="entry name" value="DNAJ HOMOLOG SUBFAMILY C MEMBER 13"/>
    <property type="match status" value="1"/>
</dbReference>
<dbReference type="CDD" id="cd06257">
    <property type="entry name" value="DnaJ"/>
    <property type="match status" value="1"/>
</dbReference>
<dbReference type="Gene3D" id="1.25.10.10">
    <property type="entry name" value="Leucine-rich Repeat Variant"/>
    <property type="match status" value="1"/>
</dbReference>
<dbReference type="PANTHER" id="PTHR36983">
    <property type="entry name" value="DNAJ HOMOLOG SUBFAMILY C MEMBER 13"/>
    <property type="match status" value="1"/>
</dbReference>
<accession>A0A5K1VQA2</accession>
<dbReference type="VEuPathDB" id="AmoebaDB:KM1_234380"/>
<dbReference type="GO" id="GO:2000641">
    <property type="term" value="P:regulation of early endosome to late endosome transport"/>
    <property type="evidence" value="ECO:0007669"/>
    <property type="project" value="InterPro"/>
</dbReference>
<dbReference type="GO" id="GO:0007032">
    <property type="term" value="P:endosome organization"/>
    <property type="evidence" value="ECO:0007669"/>
    <property type="project" value="InterPro"/>
</dbReference>
<dbReference type="InterPro" id="IPR044978">
    <property type="entry name" value="GRV2/DNAJC13"/>
</dbReference>
<dbReference type="VEuPathDB" id="AmoebaDB:EHI5A_162940"/>
<dbReference type="GO" id="GO:0006898">
    <property type="term" value="P:receptor-mediated endocytosis"/>
    <property type="evidence" value="ECO:0007669"/>
    <property type="project" value="TreeGrafter"/>
</dbReference>
<comment type="caution">
    <text evidence="2">The sequence shown here is derived from an EMBL/GenBank/DDBJ whole genome shotgun (WGS) entry which is preliminary data.</text>
</comment>
<name>A0A5K1VQA2_ENTHI</name>
<dbReference type="VEuPathDB" id="AmoebaDB:EHI8A_137230"/>
<dbReference type="VEuPathDB" id="AmoebaDB:EHI_188910"/>
<dbReference type="VEuPathDB" id="AmoebaDB:EHI8A_172290"/>
<dbReference type="Pfam" id="PF00226">
    <property type="entry name" value="DnaJ"/>
    <property type="match status" value="1"/>
</dbReference>
<dbReference type="InterPro" id="IPR001623">
    <property type="entry name" value="DnaJ_domain"/>
</dbReference>
<dbReference type="SUPFAM" id="SSF46565">
    <property type="entry name" value="Chaperone J-domain"/>
    <property type="match status" value="1"/>
</dbReference>
<dbReference type="VEuPathDB" id="AmoebaDB:EHI5A_169700"/>
<reference evidence="2 3" key="1">
    <citation type="submission" date="2016-05" db="EMBL/GenBank/DDBJ databases">
        <title>First whole genome sequencing of Entamoeba histolytica HM1:IMSS-clone-6.</title>
        <authorList>
            <person name="Mukherjee Avik.K."/>
            <person name="Izumyama S."/>
            <person name="Nakada-Tsukui K."/>
            <person name="Nozaki T."/>
        </authorList>
    </citation>
    <scope>NUCLEOTIDE SEQUENCE [LARGE SCALE GENOMIC DNA]</scope>
    <source>
        <strain evidence="2 3">HM1:IMSS clone 6</strain>
    </source>
</reference>
<sequence length="2111" mass="238858">MSIEISKIPTGSQSVKFFSQMTEKRMLVKRVGWISNEDLQICISKNFVALISNTSYETVDVWDWQSIVGIQPSIQNSEEFILVVGSTKHKMLSNNRSYLLCLLLQYKYKTKHQEFTTFSAKKIKVNKQSIDICIQIQPYGIIEMSNKPGKKEKIILLTDIIRIIPLDDSQSIALVFDGNQFIIYSFSDRRKFAAEILTRCKQIGIKMSVGNELSIENLFKSSNIRKVEQEDGGSLVELKASHGPGKTERIICFTEKWFVERDASSYTVKYARALNDVIHILRGRDAMEVVVTFADGNQRVYYTSQREAFIATLFDCSLAAKADPIISDIPRFGSLIIEKMTASECGQSELTLLKNIANFDPTKITGIEPVELFMIHVFLLNNNMPPSGPQFAEASRSKLIIQALEKLLTIGKPGEGFLQCLHRLLSTRIGYESFVENKRITEKVTEVIGMALQSVKPIVLFWALRITSILLCSSADENIEKKGKLEVMTHGIPERIFATLVGNIKKGSPLVIHGCVTAFKYIVCEPYSYTTEFNMFNRMMNIISGLGRDVFMLFQSPCISIPHIAGQILRALVEETDMDERIKELQDYALLEGTTLKYLQIACFSTPKTTTQLLQKHLALHLLDVFTADHKESESVLKRTIPSALLSYLDSPDQPPEKLDITDDERQHPRHQMSTVASFWKKWNVRRSTNENEIRTRQKRVIKQKRNWGMLVFQLHQQHRRADLIWNHQTREELKEAIDNEIRQLKKDQEEGEVAWNYREFIVEYHSLDNEVCVDGCFIKCLLEKGEITLSDPRDFFDTLYHRCLFETNRELQALAIQSMSVIYRKFNKEIGAFKDISHIVSMLRMTRSLLLRDRLIELLDSLLKVEINARTFIDVGGIDLYVDLLILVHLHADHAIIPLQTNLLTAGTTIGEWYYVEINNNKKEKKGPVSLDKLKELLNQNIIQETTMVWAQGMEDWKILKDITVLKWALLTEDTGILTPIELCQSISKTLEDLVTMYPSRDMHGILLRPIPRAKRILSSPRHLPHIVQLLLTAAPTIVDTAARLLKNLLEDNPTAQPKFYLTGVFYFALMYSGSNLKEISRLLYATHRQQKIGEAVELSVLKPLIPPSLITVLDRSPEEFSARLVGEVATPEIRWSSSMRSYLIDSISQHIGDFAFRLTCNPLAVYSHVPIPPIVYEELKGELYCGRVYLKQLCDEEKYPDYVINDPVGLLQAILHAWVDVAEAPKKMSTSEACQILGVETADDKQKLRKAYYKLAQKYHPDRNPEGREMFEKVNDAYNQLIEMGPDNSNEKSEIIIHSQCILYERCGEILSPYKYAGYSLLIPALQDTQLRGRALQLVYLTIRSSTLNVQELARLKGLQTLLSMLDGLCGQITEGKVLAIRYILRAMAVASKFTESLAEIKKSNTILSNIKMCLGSDLLGVVEASLECITCFSKDEEIRNDMYNRNYLGYLIHRILSYDPTLEEAEQESIHQMKNAIAGMSLLAMKELVKIQENTEETKAVFALFTPQLGLRIRHGSVGETLSLITSTTQTPYLLWTNKTRHELIDYIDAHLNGTMEWTPKEYELFRFPSLQNELVLGGVYIRLFNEQIRTCEPLPDPIIFLRACMSRIDLNGKWLQEKVIAVANVLEQYQIATEFCEDPELLDSLFSLLKEEPDDLLVQSSTLRCVKRLLSTTACVEVVAKSKVLSKFLVLLYPSQYLEDIVPLAQSLFSVTTGLQQGIVKGGLLYLLNHFVNDSELERRVLVSQLIGKMSTTPGIGPKVTLSLAKFFPSAIINTMKMDARGAVILLDSTTETPELIWNSEMKNGVGDFINKMAESFHAKQLSNPMVKWQVPDTFAFKYTELENELCIGGVFIRIFNQNPTCPLNNPNGFSDGLFNKYQEAARQRDVTLMNALAKTIAVFYTNQPQCLDYIATSGHLSKIIELLQTQPDETLFIILQVIVTNSLCKERLIDNNAVPLIVLCLTKIPEHAQIVANVFRSMTSGVGCKGVLCYVPKLCNEDVQSAIFTVLKGSLDDTLGSSAPEIKALIVDALQNALQDSSHAENLDVVLNEHPEWQQYSTQKHGLFLSGASPISGYIAGPTASSGAVGLLIVAEDASIHRPDAPPELK</sequence>
<dbReference type="EMBL" id="BDEQ01000001">
    <property type="protein sequence ID" value="GAT95629.1"/>
    <property type="molecule type" value="Genomic_DNA"/>
</dbReference>
<dbReference type="InterPro" id="IPR025640">
    <property type="entry name" value="GYF_2"/>
</dbReference>
<feature type="domain" description="J" evidence="1">
    <location>
        <begin position="1234"/>
        <end position="1310"/>
    </location>
</feature>
<gene>
    <name evidence="2" type="ORF">CL6EHI_188910</name>
</gene>